<dbReference type="PANTHER" id="PTHR30336">
    <property type="entry name" value="INNER MEMBRANE PROTEIN, PROBABLE PERMEASE"/>
    <property type="match status" value="1"/>
</dbReference>
<dbReference type="EMBL" id="JAGZCC010000052">
    <property type="protein sequence ID" value="MBS5588787.1"/>
    <property type="molecule type" value="Genomic_DNA"/>
</dbReference>
<dbReference type="Gene3D" id="3.40.50.620">
    <property type="entry name" value="HUPs"/>
    <property type="match status" value="1"/>
</dbReference>
<protein>
    <submittedName>
        <fullName evidence="3">YdcF family protein</fullName>
    </submittedName>
</protein>
<dbReference type="InterPro" id="IPR051599">
    <property type="entry name" value="Cell_Envelope_Assoc"/>
</dbReference>
<dbReference type="GO" id="GO:0005886">
    <property type="term" value="C:plasma membrane"/>
    <property type="evidence" value="ECO:0007669"/>
    <property type="project" value="TreeGrafter"/>
</dbReference>
<organism evidence="3 4">
    <name type="scientific">Thomasclavelia spiroformis</name>
    <dbReference type="NCBI Taxonomy" id="29348"/>
    <lineage>
        <taxon>Bacteria</taxon>
        <taxon>Bacillati</taxon>
        <taxon>Bacillota</taxon>
        <taxon>Erysipelotrichia</taxon>
        <taxon>Erysipelotrichales</taxon>
        <taxon>Coprobacillaceae</taxon>
        <taxon>Thomasclavelia</taxon>
    </lineage>
</organism>
<proteinExistence type="predicted"/>
<evidence type="ECO:0000313" key="4">
    <source>
        <dbReference type="Proteomes" id="UP000751224"/>
    </source>
</evidence>
<evidence type="ECO:0000256" key="1">
    <source>
        <dbReference type="SAM" id="Phobius"/>
    </source>
</evidence>
<dbReference type="RefSeq" id="WP_297669648.1">
    <property type="nucleotide sequence ID" value="NZ_JAGZCC010000052.1"/>
</dbReference>
<keyword evidence="1" id="KW-0812">Transmembrane</keyword>
<dbReference type="PANTHER" id="PTHR30336:SF4">
    <property type="entry name" value="ENVELOPE BIOGENESIS FACTOR ELYC"/>
    <property type="match status" value="1"/>
</dbReference>
<sequence>MKPNNKIFDYLLITLSIFSISYFILLILNSRFIPSYILYLIFAWICSLYSYYELKNKTSILSKLPKIINYIIKSIICISIILFIIIEGLIINEANTSYYKQTDFILVLGAKINGTVPSTSLKYRLDATLEYYQQFPETIIIVSGGQGNGEDISEAKAMKQYLIDKGINKKSIIEEDKSTNTKENMIYSKKIMDSLKKEKYTITIITNNFHCYRSKLLANKNNLTAYTYSAKQQKVLVPHYYIREFFGCLKDILFS</sequence>
<dbReference type="CDD" id="cd06259">
    <property type="entry name" value="YdcF-like"/>
    <property type="match status" value="1"/>
</dbReference>
<keyword evidence="1" id="KW-1133">Transmembrane helix</keyword>
<evidence type="ECO:0000313" key="3">
    <source>
        <dbReference type="EMBL" id="MBS5588787.1"/>
    </source>
</evidence>
<dbReference type="Proteomes" id="UP000751224">
    <property type="component" value="Unassembled WGS sequence"/>
</dbReference>
<dbReference type="GO" id="GO:0043164">
    <property type="term" value="P:Gram-negative-bacterium-type cell wall biogenesis"/>
    <property type="evidence" value="ECO:0007669"/>
    <property type="project" value="TreeGrafter"/>
</dbReference>
<comment type="caution">
    <text evidence="3">The sequence shown here is derived from an EMBL/GenBank/DDBJ whole genome shotgun (WGS) entry which is preliminary data.</text>
</comment>
<reference evidence="3" key="1">
    <citation type="submission" date="2021-02" db="EMBL/GenBank/DDBJ databases">
        <title>Infant gut strain persistence is associated with maternal origin, phylogeny, and functional potential including surface adhesion and iron acquisition.</title>
        <authorList>
            <person name="Lou Y.C."/>
        </authorList>
    </citation>
    <scope>NUCLEOTIDE SEQUENCE</scope>
    <source>
        <strain evidence="3">L3_108_000G1_dasL3_108_000G1_metabat.metabat.11</strain>
    </source>
</reference>
<evidence type="ECO:0000259" key="2">
    <source>
        <dbReference type="Pfam" id="PF02698"/>
    </source>
</evidence>
<feature type="transmembrane region" description="Helical" evidence="1">
    <location>
        <begin position="71"/>
        <end position="91"/>
    </location>
</feature>
<dbReference type="InterPro" id="IPR003848">
    <property type="entry name" value="DUF218"/>
</dbReference>
<gene>
    <name evidence="3" type="ORF">KHX14_08280</name>
</gene>
<feature type="transmembrane region" description="Helical" evidence="1">
    <location>
        <begin position="7"/>
        <end position="27"/>
    </location>
</feature>
<dbReference type="Pfam" id="PF02698">
    <property type="entry name" value="DUF218"/>
    <property type="match status" value="1"/>
</dbReference>
<name>A0A943I4J8_9FIRM</name>
<dbReference type="InterPro" id="IPR014729">
    <property type="entry name" value="Rossmann-like_a/b/a_fold"/>
</dbReference>
<accession>A0A943I4J8</accession>
<dbReference type="GO" id="GO:0000270">
    <property type="term" value="P:peptidoglycan metabolic process"/>
    <property type="evidence" value="ECO:0007669"/>
    <property type="project" value="TreeGrafter"/>
</dbReference>
<dbReference type="AlphaFoldDB" id="A0A943I4J8"/>
<feature type="domain" description="DUF218" evidence="2">
    <location>
        <begin position="103"/>
        <end position="247"/>
    </location>
</feature>
<keyword evidence="1" id="KW-0472">Membrane</keyword>
<feature type="transmembrane region" description="Helical" evidence="1">
    <location>
        <begin position="33"/>
        <end position="51"/>
    </location>
</feature>